<evidence type="ECO:0000256" key="1">
    <source>
        <dbReference type="ARBA" id="ARBA00022603"/>
    </source>
</evidence>
<comment type="catalytic activity">
    <reaction evidence="5">
        <text>a 3-demethylubiquinone + S-adenosyl-L-methionine = a ubiquinone + S-adenosyl-L-homocysteine</text>
        <dbReference type="Rhea" id="RHEA:81215"/>
        <dbReference type="Rhea" id="RHEA-COMP:9565"/>
        <dbReference type="Rhea" id="RHEA-COMP:19654"/>
        <dbReference type="ChEBI" id="CHEBI:16389"/>
        <dbReference type="ChEBI" id="CHEBI:57856"/>
        <dbReference type="ChEBI" id="CHEBI:59789"/>
        <dbReference type="ChEBI" id="CHEBI:231825"/>
    </reaction>
</comment>
<dbReference type="Pfam" id="PF13489">
    <property type="entry name" value="Methyltransf_23"/>
    <property type="match status" value="1"/>
</dbReference>
<dbReference type="PANTHER" id="PTHR43464:SF19">
    <property type="entry name" value="UBIQUINONE BIOSYNTHESIS O-METHYLTRANSFERASE, MITOCHONDRIAL"/>
    <property type="match status" value="1"/>
</dbReference>
<evidence type="ECO:0000256" key="6">
    <source>
        <dbReference type="SAM" id="MobiDB-lite"/>
    </source>
</evidence>
<dbReference type="EC" id="2.1.1.-" evidence="5"/>
<dbReference type="CDD" id="cd02440">
    <property type="entry name" value="AdoMet_MTases"/>
    <property type="match status" value="1"/>
</dbReference>
<dbReference type="NCBIfam" id="TIGR01983">
    <property type="entry name" value="UbiG"/>
    <property type="match status" value="1"/>
</dbReference>
<keyword evidence="4 5" id="KW-0949">S-adenosyl-L-methionine</keyword>
<name>A0A1W2TW75_ROSNE</name>
<comment type="function">
    <text evidence="5">O-methyltransferase required for two non-consecutive steps during ubiquinone biosynthesis. Catalyzes the 2 O-methylation of 3,4-dihydroxy-5-(all-trans-polyprenyl)benzoic acid into 4-hydroxy-3-methoxy-5-(all-trans-polyprenyl)benzoic acid. Also catalyzes the last step of ubiquinone biosynthesis by mediating methylation of 3-demethylubiquinone into ubiquinone. Also able to mediate the methylation of 3-demethylubiquinol into ubiquinol.</text>
</comment>
<evidence type="ECO:0000256" key="4">
    <source>
        <dbReference type="ARBA" id="ARBA00022691"/>
    </source>
</evidence>
<evidence type="ECO:0000256" key="5">
    <source>
        <dbReference type="HAMAP-Rule" id="MF_03190"/>
    </source>
</evidence>
<feature type="region of interest" description="Disordered" evidence="6">
    <location>
        <begin position="17"/>
        <end position="50"/>
    </location>
</feature>
<keyword evidence="5" id="KW-0999">Mitochondrion inner membrane</keyword>
<dbReference type="InterPro" id="IPR010233">
    <property type="entry name" value="UbiG_MeTrfase"/>
</dbReference>
<protein>
    <recommendedName>
        <fullName evidence="5">Ubiquinone biosynthesis O-methyltransferase, mitochondrial</fullName>
    </recommendedName>
    <alternativeName>
        <fullName evidence="5">3-demethylubiquinol 3-O-methyltransferase</fullName>
        <ecNumber evidence="5">2.1.1.64</ecNumber>
    </alternativeName>
    <alternativeName>
        <fullName evidence="5">3-demethylubiquinone 3-O-methyltransferase</fullName>
        <ecNumber evidence="5">2.1.1.-</ecNumber>
    </alternativeName>
    <alternativeName>
        <fullName evidence="5">Polyprenyldihydroxybenzoate methyltransferase</fullName>
        <ecNumber evidence="5">2.1.1.114</ecNumber>
    </alternativeName>
</protein>
<comment type="catalytic activity">
    <reaction evidence="5">
        <text>a 3-demethylubiquinol + S-adenosyl-L-methionine = a ubiquinol + S-adenosyl-L-homocysteine + H(+)</text>
        <dbReference type="Rhea" id="RHEA:44380"/>
        <dbReference type="Rhea" id="RHEA-COMP:9566"/>
        <dbReference type="Rhea" id="RHEA-COMP:10914"/>
        <dbReference type="ChEBI" id="CHEBI:15378"/>
        <dbReference type="ChEBI" id="CHEBI:17976"/>
        <dbReference type="ChEBI" id="CHEBI:57856"/>
        <dbReference type="ChEBI" id="CHEBI:59789"/>
        <dbReference type="ChEBI" id="CHEBI:84422"/>
        <dbReference type="EC" id="2.1.1.64"/>
    </reaction>
</comment>
<evidence type="ECO:0000313" key="8">
    <source>
        <dbReference type="Proteomes" id="UP000054516"/>
    </source>
</evidence>
<keyword evidence="5" id="KW-0472">Membrane</keyword>
<keyword evidence="3 5" id="KW-0831">Ubiquinone biosynthesis</keyword>
<dbReference type="GO" id="GO:0031314">
    <property type="term" value="C:extrinsic component of mitochondrial inner membrane"/>
    <property type="evidence" value="ECO:0007669"/>
    <property type="project" value="UniProtKB-UniRule"/>
</dbReference>
<dbReference type="GO" id="GO:0032259">
    <property type="term" value="P:methylation"/>
    <property type="evidence" value="ECO:0007669"/>
    <property type="project" value="UniProtKB-KW"/>
</dbReference>
<comment type="similarity">
    <text evidence="5">Belongs to the class I-like SAM-binding methyltransferase superfamily. UbiG/COQ3 family.</text>
</comment>
<evidence type="ECO:0000256" key="2">
    <source>
        <dbReference type="ARBA" id="ARBA00022679"/>
    </source>
</evidence>
<keyword evidence="8" id="KW-1185">Reference proteome</keyword>
<feature type="binding site" evidence="5">
    <location>
        <position position="224"/>
    </location>
    <ligand>
        <name>S-adenosyl-L-methionine</name>
        <dbReference type="ChEBI" id="CHEBI:59789"/>
    </ligand>
</feature>
<feature type="binding site" evidence="5">
    <location>
        <position position="225"/>
    </location>
    <ligand>
        <name>Mg(2+)</name>
        <dbReference type="ChEBI" id="CHEBI:18420"/>
    </ligand>
</feature>
<accession>A0A1W2TW75</accession>
<dbReference type="OMA" id="LASRWWD"/>
<keyword evidence="5" id="KW-0460">Magnesium</keyword>
<dbReference type="Proteomes" id="UP000054516">
    <property type="component" value="Unassembled WGS sequence"/>
</dbReference>
<feature type="region of interest" description="Disordered" evidence="6">
    <location>
        <begin position="67"/>
        <end position="87"/>
    </location>
</feature>
<feature type="binding site" evidence="5">
    <location>
        <position position="229"/>
    </location>
    <ligand>
        <name>Mg(2+)</name>
        <dbReference type="ChEBI" id="CHEBI:18420"/>
    </ligand>
</feature>
<dbReference type="HAMAP" id="MF_00472">
    <property type="entry name" value="UbiG"/>
    <property type="match status" value="1"/>
</dbReference>
<comment type="cofactor">
    <cofactor evidence="5">
        <name>Mg(2+)</name>
        <dbReference type="ChEBI" id="CHEBI:18420"/>
    </cofactor>
</comment>
<dbReference type="GO" id="GO:0046872">
    <property type="term" value="F:metal ion binding"/>
    <property type="evidence" value="ECO:0007669"/>
    <property type="project" value="UniProtKB-KW"/>
</dbReference>
<dbReference type="GO" id="GO:0061542">
    <property type="term" value="F:3-demethylubiquinol 3-O-methyltransferase activity"/>
    <property type="evidence" value="ECO:0007669"/>
    <property type="project" value="UniProtKB-UniRule"/>
</dbReference>
<dbReference type="EMBL" id="DF977550">
    <property type="protein sequence ID" value="GAP92920.2"/>
    <property type="molecule type" value="Genomic_DNA"/>
</dbReference>
<comment type="pathway">
    <text evidence="5">Cofactor biosynthesis; ubiquinone biosynthesis.</text>
</comment>
<dbReference type="AlphaFoldDB" id="A0A1W2TW75"/>
<keyword evidence="1 5" id="KW-0489">Methyltransferase</keyword>
<gene>
    <name evidence="5" type="primary">COQ3</name>
    <name evidence="7" type="ORF">SAMD00023353_10500070</name>
</gene>
<feature type="binding site" evidence="5">
    <location>
        <position position="118"/>
    </location>
    <ligand>
        <name>S-adenosyl-L-methionine</name>
        <dbReference type="ChEBI" id="CHEBI:59789"/>
    </ligand>
</feature>
<proteinExistence type="inferred from homology"/>
<keyword evidence="5" id="KW-0479">Metal-binding</keyword>
<reference evidence="7" key="1">
    <citation type="submission" date="2016-03" db="EMBL/GenBank/DDBJ databases">
        <title>Draft genome sequence of Rosellinia necatrix.</title>
        <authorList>
            <person name="Kanematsu S."/>
        </authorList>
    </citation>
    <scope>NUCLEOTIDE SEQUENCE [LARGE SCALE GENOMIC DNA]</scope>
    <source>
        <strain evidence="7">W97</strain>
    </source>
</reference>
<keyword evidence="2 5" id="KW-0808">Transferase</keyword>
<keyword evidence="5" id="KW-0496">Mitochondrion</keyword>
<dbReference type="Gene3D" id="3.40.50.150">
    <property type="entry name" value="Vaccinia Virus protein VP39"/>
    <property type="match status" value="1"/>
</dbReference>
<comment type="subunit">
    <text evidence="5">Component of a multi-subunit COQ enzyme complex, composed of at least COQ3, COQ4, COQ5, COQ6, COQ7 and COQ9.</text>
</comment>
<sequence length="340" mass="36884">MRRITQQWAPTRSLSALSAIPKGSPPKHLSIAGRELSSSTKTRPVPIAAASSLSRRPALCSFASTSRLHGTETSNPNSTDPNFTTVSPDEVSHFNALASSWWDPQGPSRILHLMNPLRHDFIRSCRASVPPDTSPDAPATATGGLRYLDIGCGGGIFAESAARLASTASVTAIDPSPAVLAVARAHARRDPALGAKLRYENTSVEALPVPADPARDGYDVVSVFEVVEHVAHPAAFLDRAAPFVRPGGWLVLSTIARTWTSWLTTNVVAEDLLRIVPRGTHDWRKYVNEDELRRHFLEGRAGWGQPRCMGVVYVPGVGWREVAGSEKIGNYFFAVRRDPE</sequence>
<evidence type="ECO:0000256" key="3">
    <source>
        <dbReference type="ARBA" id="ARBA00022688"/>
    </source>
</evidence>
<dbReference type="PANTHER" id="PTHR43464">
    <property type="entry name" value="METHYLTRANSFERASE"/>
    <property type="match status" value="1"/>
</dbReference>
<comment type="subcellular location">
    <subcellularLocation>
        <location evidence="5">Mitochondrion inner membrane</location>
        <topology evidence="5">Peripheral membrane protein</topology>
        <orientation evidence="5">Matrix side</orientation>
    </subcellularLocation>
</comment>
<dbReference type="InterPro" id="IPR029063">
    <property type="entry name" value="SAM-dependent_MTases_sf"/>
</dbReference>
<evidence type="ECO:0000313" key="7">
    <source>
        <dbReference type="EMBL" id="GAP92920.2"/>
    </source>
</evidence>
<dbReference type="GO" id="GO:0010420">
    <property type="term" value="F:polyprenyldihydroxybenzoate methyltransferase activity"/>
    <property type="evidence" value="ECO:0007669"/>
    <property type="project" value="UniProtKB-UniRule"/>
</dbReference>
<dbReference type="OrthoDB" id="3265906at2759"/>
<feature type="binding site" evidence="5">
    <location>
        <position position="174"/>
    </location>
    <ligand>
        <name>S-adenosyl-L-methionine</name>
        <dbReference type="ChEBI" id="CHEBI:59789"/>
    </ligand>
</feature>
<feature type="binding site" evidence="5">
    <location>
        <position position="151"/>
    </location>
    <ligand>
        <name>S-adenosyl-L-methionine</name>
        <dbReference type="ChEBI" id="CHEBI:59789"/>
    </ligand>
</feature>
<dbReference type="SUPFAM" id="SSF53335">
    <property type="entry name" value="S-adenosyl-L-methionine-dependent methyltransferases"/>
    <property type="match status" value="1"/>
</dbReference>
<feature type="binding site" evidence="5">
    <location>
        <position position="228"/>
    </location>
    <ligand>
        <name>Mg(2+)</name>
        <dbReference type="ChEBI" id="CHEBI:18420"/>
    </ligand>
</feature>
<dbReference type="STRING" id="77044.A0A1W2TW75"/>
<dbReference type="EC" id="2.1.1.114" evidence="5"/>
<dbReference type="GO" id="GO:0120537">
    <property type="term" value="F:3-demethylubiquinone 3-O-methyltransferase activity"/>
    <property type="evidence" value="ECO:0007669"/>
    <property type="project" value="RHEA"/>
</dbReference>
<organism evidence="7">
    <name type="scientific">Rosellinia necatrix</name>
    <name type="common">White root-rot fungus</name>
    <dbReference type="NCBI Taxonomy" id="77044"/>
    <lineage>
        <taxon>Eukaryota</taxon>
        <taxon>Fungi</taxon>
        <taxon>Dikarya</taxon>
        <taxon>Ascomycota</taxon>
        <taxon>Pezizomycotina</taxon>
        <taxon>Sordariomycetes</taxon>
        <taxon>Xylariomycetidae</taxon>
        <taxon>Xylariales</taxon>
        <taxon>Xylariaceae</taxon>
        <taxon>Rosellinia</taxon>
    </lineage>
</organism>
<dbReference type="UniPathway" id="UPA00232"/>
<comment type="catalytic activity">
    <reaction evidence="5">
        <text>a 3,4-dihydroxy-5-(all-trans-polyprenyl)benzoate + S-adenosyl-L-methionine = a 4-hydroxy-3-methoxy-5-(all-trans-polyprenyl)benzoate + S-adenosyl-L-homocysteine + H(+)</text>
        <dbReference type="Rhea" id="RHEA:44452"/>
        <dbReference type="Rhea" id="RHEA-COMP:10930"/>
        <dbReference type="Rhea" id="RHEA-COMP:10931"/>
        <dbReference type="ChEBI" id="CHEBI:15378"/>
        <dbReference type="ChEBI" id="CHEBI:57856"/>
        <dbReference type="ChEBI" id="CHEBI:59789"/>
        <dbReference type="ChEBI" id="CHEBI:64694"/>
        <dbReference type="ChEBI" id="CHEBI:84443"/>
        <dbReference type="EC" id="2.1.1.114"/>
    </reaction>
</comment>
<dbReference type="EC" id="2.1.1.64" evidence="5"/>